<reference evidence="1" key="2">
    <citation type="submission" date="2011-02" db="EMBL/GenBank/DDBJ databases">
        <authorList>
            <person name="MacLean D."/>
        </authorList>
    </citation>
    <scope>NUCLEOTIDE SEQUENCE</scope>
</reference>
<dbReference type="AlphaFoldDB" id="F0WDP7"/>
<proteinExistence type="predicted"/>
<sequence>METLSRSWATLLKLMRLDNSQWTFPKLCLLRVFLLFPVNDTEHLFECLECFFQLINSAVKEGSAHLSSHTEEIVVLSVLLNSFINATSTEFTITHANQFLPFVFRAMSMMDHNLDVRIMSSKVIQNCCIALEAEEEVLVSTLICGSIEVMGIMSQSDHESASHPSHEMMMESMMNGIIHLLSNFRLARNLSMQLGLESILQRLQPTQSIAELVREIRAIVSRHGSTDMEHID</sequence>
<dbReference type="EMBL" id="FR824113">
    <property type="protein sequence ID" value="CCA19323.1"/>
    <property type="molecule type" value="Genomic_DNA"/>
</dbReference>
<accession>F0WDP7</accession>
<name>F0WDP7_9STRA</name>
<reference evidence="1" key="1">
    <citation type="journal article" date="2011" name="PLoS Biol.">
        <title>Gene gain and loss during evolution of obligate parasitism in the white rust pathogen of Arabidopsis thaliana.</title>
        <authorList>
            <person name="Kemen E."/>
            <person name="Gardiner A."/>
            <person name="Schultz-Larsen T."/>
            <person name="Kemen A.C."/>
            <person name="Balmuth A.L."/>
            <person name="Robert-Seilaniantz A."/>
            <person name="Bailey K."/>
            <person name="Holub E."/>
            <person name="Studholme D.J."/>
            <person name="Maclean D."/>
            <person name="Jones J.D."/>
        </authorList>
    </citation>
    <scope>NUCLEOTIDE SEQUENCE</scope>
</reference>
<dbReference type="HOGENOM" id="CLU_1196689_0_0_1"/>
<gene>
    <name evidence="1" type="primary">AlNc14C68G4767</name>
    <name evidence="1" type="ORF">ALNC14_054660</name>
</gene>
<dbReference type="InterPro" id="IPR011989">
    <property type="entry name" value="ARM-like"/>
</dbReference>
<organism evidence="1">
    <name type="scientific">Albugo laibachii Nc14</name>
    <dbReference type="NCBI Taxonomy" id="890382"/>
    <lineage>
        <taxon>Eukaryota</taxon>
        <taxon>Sar</taxon>
        <taxon>Stramenopiles</taxon>
        <taxon>Oomycota</taxon>
        <taxon>Peronosporomycetes</taxon>
        <taxon>Albuginales</taxon>
        <taxon>Albuginaceae</taxon>
        <taxon>Albugo</taxon>
    </lineage>
</organism>
<evidence type="ECO:0000313" key="1">
    <source>
        <dbReference type="EMBL" id="CCA19323.1"/>
    </source>
</evidence>
<dbReference type="Gene3D" id="1.25.10.10">
    <property type="entry name" value="Leucine-rich Repeat Variant"/>
    <property type="match status" value="1"/>
</dbReference>
<protein>
    <submittedName>
        <fullName evidence="1">Peptidase putative</fullName>
    </submittedName>
</protein>